<evidence type="ECO:0000256" key="1">
    <source>
        <dbReference type="ARBA" id="ARBA00006484"/>
    </source>
</evidence>
<dbReference type="EMBL" id="PXOA01000579">
    <property type="protein sequence ID" value="RFU74041.1"/>
    <property type="molecule type" value="Genomic_DNA"/>
</dbReference>
<evidence type="ECO:0000256" key="2">
    <source>
        <dbReference type="ARBA" id="ARBA00023002"/>
    </source>
</evidence>
<sequence>MITKFLHGPSFISGAARGIGKATAFAFAKYGSPNIAIADVDMVLLKQTAQELKAAYPNVEVLPIEYDAANADSTVKAVEAASSQFGRIDHAVNNVGIPGPLAPSTSVSTNDFKNLLDINLTSMWIAQREQIRIMLNQEPVQQE</sequence>
<dbReference type="CDD" id="cd05233">
    <property type="entry name" value="SDR_c"/>
    <property type="match status" value="1"/>
</dbReference>
<organism evidence="3 4">
    <name type="scientific">Trichoderma arundinaceum</name>
    <dbReference type="NCBI Taxonomy" id="490622"/>
    <lineage>
        <taxon>Eukaryota</taxon>
        <taxon>Fungi</taxon>
        <taxon>Dikarya</taxon>
        <taxon>Ascomycota</taxon>
        <taxon>Pezizomycotina</taxon>
        <taxon>Sordariomycetes</taxon>
        <taxon>Hypocreomycetidae</taxon>
        <taxon>Hypocreales</taxon>
        <taxon>Hypocreaceae</taxon>
        <taxon>Trichoderma</taxon>
    </lineage>
</organism>
<name>A0A395NDU2_TRIAR</name>
<comment type="similarity">
    <text evidence="1">Belongs to the short-chain dehydrogenases/reductases (SDR) family.</text>
</comment>
<reference evidence="3 4" key="1">
    <citation type="journal article" date="2018" name="PLoS Pathog.">
        <title>Evolution of structural diversity of trichothecenes, a family of toxins produced by plant pathogenic and entomopathogenic fungi.</title>
        <authorList>
            <person name="Proctor R.H."/>
            <person name="McCormick S.P."/>
            <person name="Kim H.S."/>
            <person name="Cardoza R.E."/>
            <person name="Stanley A.M."/>
            <person name="Lindo L."/>
            <person name="Kelly A."/>
            <person name="Brown D.W."/>
            <person name="Lee T."/>
            <person name="Vaughan M.M."/>
            <person name="Alexander N.J."/>
            <person name="Busman M."/>
            <person name="Gutierrez S."/>
        </authorList>
    </citation>
    <scope>NUCLEOTIDE SEQUENCE [LARGE SCALE GENOMIC DNA]</scope>
    <source>
        <strain evidence="3 4">IBT 40837</strain>
    </source>
</reference>
<dbReference type="PANTHER" id="PTHR43669:SF3">
    <property type="entry name" value="ALCOHOL DEHYDROGENASE, PUTATIVE (AFU_ORTHOLOGUE AFUA_3G03445)-RELATED"/>
    <property type="match status" value="1"/>
</dbReference>
<protein>
    <submittedName>
        <fullName evidence="3">Oxidoreductase, short-chain dehydrogenase reductase</fullName>
    </submittedName>
</protein>
<comment type="caution">
    <text evidence="3">The sequence shown here is derived from an EMBL/GenBank/DDBJ whole genome shotgun (WGS) entry which is preliminary data.</text>
</comment>
<keyword evidence="2" id="KW-0560">Oxidoreductase</keyword>
<dbReference type="InterPro" id="IPR036291">
    <property type="entry name" value="NAD(P)-bd_dom_sf"/>
</dbReference>
<dbReference type="STRING" id="490622.A0A395NDU2"/>
<accession>A0A395NDU2</accession>
<dbReference type="GO" id="GO:0016491">
    <property type="term" value="F:oxidoreductase activity"/>
    <property type="evidence" value="ECO:0007669"/>
    <property type="project" value="UniProtKB-KW"/>
</dbReference>
<dbReference type="Pfam" id="PF00106">
    <property type="entry name" value="adh_short"/>
    <property type="match status" value="1"/>
</dbReference>
<evidence type="ECO:0000313" key="4">
    <source>
        <dbReference type="Proteomes" id="UP000266272"/>
    </source>
</evidence>
<dbReference type="Proteomes" id="UP000266272">
    <property type="component" value="Unassembled WGS sequence"/>
</dbReference>
<dbReference type="OrthoDB" id="5840532at2759"/>
<proteinExistence type="inferred from homology"/>
<dbReference type="SUPFAM" id="SSF51735">
    <property type="entry name" value="NAD(P)-binding Rossmann-fold domains"/>
    <property type="match status" value="1"/>
</dbReference>
<dbReference type="AlphaFoldDB" id="A0A395NDU2"/>
<evidence type="ECO:0000313" key="3">
    <source>
        <dbReference type="EMBL" id="RFU74041.1"/>
    </source>
</evidence>
<dbReference type="Gene3D" id="3.40.50.720">
    <property type="entry name" value="NAD(P)-binding Rossmann-like Domain"/>
    <property type="match status" value="1"/>
</dbReference>
<dbReference type="PANTHER" id="PTHR43669">
    <property type="entry name" value="5-KETO-D-GLUCONATE 5-REDUCTASE"/>
    <property type="match status" value="1"/>
</dbReference>
<dbReference type="PRINTS" id="PR00081">
    <property type="entry name" value="GDHRDH"/>
</dbReference>
<keyword evidence="4" id="KW-1185">Reference proteome</keyword>
<dbReference type="InterPro" id="IPR002347">
    <property type="entry name" value="SDR_fam"/>
</dbReference>
<gene>
    <name evidence="3" type="ORF">TARUN_8207</name>
</gene>